<evidence type="ECO:0000313" key="2">
    <source>
        <dbReference type="EMBL" id="KRK26207.1"/>
    </source>
</evidence>
<dbReference type="Pfam" id="PF13527">
    <property type="entry name" value="Acetyltransf_9"/>
    <property type="match status" value="1"/>
</dbReference>
<gene>
    <name evidence="2" type="ORF">FD24_GL002552</name>
</gene>
<dbReference type="InterPro" id="IPR051554">
    <property type="entry name" value="Acetyltransferase_Eis"/>
</dbReference>
<dbReference type="InterPro" id="IPR000182">
    <property type="entry name" value="GNAT_dom"/>
</dbReference>
<dbReference type="InterPro" id="IPR025559">
    <property type="entry name" value="Eis_dom"/>
</dbReference>
<protein>
    <submittedName>
        <fullName evidence="2">Acetyltransferase</fullName>
    </submittedName>
</protein>
<name>A0A837RDW3_LACPE</name>
<keyword evidence="2" id="KW-0808">Transferase</keyword>
<dbReference type="GeneID" id="49394871"/>
<dbReference type="Pfam" id="PF13530">
    <property type="entry name" value="SCP2_2"/>
    <property type="match status" value="1"/>
</dbReference>
<dbReference type="PROSITE" id="PS51186">
    <property type="entry name" value="GNAT"/>
    <property type="match status" value="1"/>
</dbReference>
<evidence type="ECO:0000259" key="1">
    <source>
        <dbReference type="PROSITE" id="PS51186"/>
    </source>
</evidence>
<dbReference type="RefSeq" id="WP_050339732.1">
    <property type="nucleotide sequence ID" value="NZ_AZCU01000004.1"/>
</dbReference>
<feature type="domain" description="N-acetyltransferase" evidence="1">
    <location>
        <begin position="3"/>
        <end position="149"/>
    </location>
</feature>
<dbReference type="Gene3D" id="3.40.630.30">
    <property type="match status" value="2"/>
</dbReference>
<dbReference type="AlphaFoldDB" id="A0A837RDW3"/>
<dbReference type="Proteomes" id="UP000051020">
    <property type="component" value="Unassembled WGS sequence"/>
</dbReference>
<dbReference type="PANTHER" id="PTHR37817">
    <property type="entry name" value="N-ACETYLTRANSFERASE EIS"/>
    <property type="match status" value="1"/>
</dbReference>
<sequence length="393" mass="44767">MTTDYRLTSDADREAFYQLYQYAFNNQDSPQRRRFFMDRYQHGWIYGRHDHGQLVSGLYSLPLAVNFHGVTYKMNGIGDVMSAPEYAGQGGAGQLLTAALNEMAAEHVTLSYLAPFAYGYYRRFGYEHVFDHAHQVMAAHDLPRIKPTDWTGTVTRYGNDGLALINDFYAAQAQNQRGGLIRPTWWQHYLTLKHDWSVAIYRNADAKIEGYLIYERQATNFAIQEWSTSTPTAFERLADFITKHGTTFETFSYDDPSATNGLDLLADPYTLQVTIKPYMMARIVDLYDFIKRYPFTADVSLIRLAVTDTTLPANQGIWELQRANGQVTLNRISTDLTGTADIKLSIQQLTTALFGTQSLRRAYLHGQLTGDLDAIDRLDASLVKMRPALIDYF</sequence>
<dbReference type="InterPro" id="IPR036527">
    <property type="entry name" value="SCP2_sterol-bd_dom_sf"/>
</dbReference>
<dbReference type="EMBL" id="AZCU01000004">
    <property type="protein sequence ID" value="KRK26207.1"/>
    <property type="molecule type" value="Genomic_DNA"/>
</dbReference>
<accession>A0A837RDW3</accession>
<comment type="caution">
    <text evidence="2">The sequence shown here is derived from an EMBL/GenBank/DDBJ whole genome shotgun (WGS) entry which is preliminary data.</text>
</comment>
<dbReference type="GO" id="GO:0034069">
    <property type="term" value="F:aminoglycoside N-acetyltransferase activity"/>
    <property type="evidence" value="ECO:0007669"/>
    <property type="project" value="TreeGrafter"/>
</dbReference>
<dbReference type="SUPFAM" id="SSF55718">
    <property type="entry name" value="SCP-like"/>
    <property type="match status" value="1"/>
</dbReference>
<proteinExistence type="predicted"/>
<dbReference type="Pfam" id="PF17668">
    <property type="entry name" value="Acetyltransf_17"/>
    <property type="match status" value="1"/>
</dbReference>
<organism evidence="2 3">
    <name type="scientific">Lactiplantibacillus pentosus DSM 20314</name>
    <dbReference type="NCBI Taxonomy" id="1423791"/>
    <lineage>
        <taxon>Bacteria</taxon>
        <taxon>Bacillati</taxon>
        <taxon>Bacillota</taxon>
        <taxon>Bacilli</taxon>
        <taxon>Lactobacillales</taxon>
        <taxon>Lactobacillaceae</taxon>
        <taxon>Lactiplantibacillus</taxon>
    </lineage>
</organism>
<dbReference type="GO" id="GO:0030649">
    <property type="term" value="P:aminoglycoside antibiotic catabolic process"/>
    <property type="evidence" value="ECO:0007669"/>
    <property type="project" value="TreeGrafter"/>
</dbReference>
<dbReference type="PANTHER" id="PTHR37817:SF1">
    <property type="entry name" value="N-ACETYLTRANSFERASE EIS"/>
    <property type="match status" value="1"/>
</dbReference>
<reference evidence="2 3" key="1">
    <citation type="journal article" date="2015" name="Genome Announc.">
        <title>Expanding the biotechnology potential of lactobacilli through comparative genomics of 213 strains and associated genera.</title>
        <authorList>
            <person name="Sun Z."/>
            <person name="Harris H.M."/>
            <person name="McCann A."/>
            <person name="Guo C."/>
            <person name="Argimon S."/>
            <person name="Zhang W."/>
            <person name="Yang X."/>
            <person name="Jeffery I.B."/>
            <person name="Cooney J.C."/>
            <person name="Kagawa T.F."/>
            <person name="Liu W."/>
            <person name="Song Y."/>
            <person name="Salvetti E."/>
            <person name="Wrobel A."/>
            <person name="Rasinkangas P."/>
            <person name="Parkhill J."/>
            <person name="Rea M.C."/>
            <person name="O'Sullivan O."/>
            <person name="Ritari J."/>
            <person name="Douillard F.P."/>
            <person name="Paul Ross R."/>
            <person name="Yang R."/>
            <person name="Briner A.E."/>
            <person name="Felis G.E."/>
            <person name="de Vos W.M."/>
            <person name="Barrangou R."/>
            <person name="Klaenhammer T.R."/>
            <person name="Caufield P.W."/>
            <person name="Cui Y."/>
            <person name="Zhang H."/>
            <person name="O'Toole P.W."/>
        </authorList>
    </citation>
    <scope>NUCLEOTIDE SEQUENCE [LARGE SCALE GENOMIC DNA]</scope>
    <source>
        <strain evidence="2 3">DSM 20314</strain>
    </source>
</reference>
<dbReference type="SUPFAM" id="SSF55729">
    <property type="entry name" value="Acyl-CoA N-acyltransferases (Nat)"/>
    <property type="match status" value="1"/>
</dbReference>
<dbReference type="InterPro" id="IPR016181">
    <property type="entry name" value="Acyl_CoA_acyltransferase"/>
</dbReference>
<evidence type="ECO:0000313" key="3">
    <source>
        <dbReference type="Proteomes" id="UP000051020"/>
    </source>
</evidence>
<dbReference type="InterPro" id="IPR041380">
    <property type="entry name" value="Acetyltransf_17"/>
</dbReference>
<dbReference type="Gene3D" id="3.30.1050.10">
    <property type="entry name" value="SCP2 sterol-binding domain"/>
    <property type="match status" value="1"/>
</dbReference>